<accession>A0A2X0N5E8</accession>
<protein>
    <submittedName>
        <fullName evidence="2">BZ3500_MvSof-1268-A1-R1_Chr9g10667 protein</fullName>
    </submittedName>
</protein>
<dbReference type="AlphaFoldDB" id="A0A2X0N5E8"/>
<dbReference type="OrthoDB" id="434253at2759"/>
<feature type="domain" description="General stress protein FMN-binding split barrel" evidence="1">
    <location>
        <begin position="20"/>
        <end position="191"/>
    </location>
</feature>
<dbReference type="STRING" id="289078.A0A2X0N5E8"/>
<dbReference type="InterPro" id="IPR052917">
    <property type="entry name" value="Stress-Dev_Protein"/>
</dbReference>
<dbReference type="Gene3D" id="2.30.110.10">
    <property type="entry name" value="Electron Transport, Fmn-binding Protein, Chain A"/>
    <property type="match status" value="1"/>
</dbReference>
<dbReference type="PANTHER" id="PTHR34818">
    <property type="entry name" value="PROTEIN BLI-3"/>
    <property type="match status" value="1"/>
</dbReference>
<evidence type="ECO:0000313" key="3">
    <source>
        <dbReference type="Proteomes" id="UP000249723"/>
    </source>
</evidence>
<name>A0A2X0N5E8_9BASI</name>
<reference evidence="3" key="1">
    <citation type="submission" date="2016-10" db="EMBL/GenBank/DDBJ databases">
        <authorList>
            <person name="Jeantristanb JTB J.-T."/>
            <person name="Ricardo R."/>
        </authorList>
    </citation>
    <scope>NUCLEOTIDE SEQUENCE [LARGE SCALE GENOMIC DNA]</scope>
</reference>
<gene>
    <name evidence="2" type="ORF">BZ3500_MVSOF-1268-A1-R1_CHR9G10667</name>
</gene>
<dbReference type="EMBL" id="FMWP01000107">
    <property type="protein sequence ID" value="SDA00486.1"/>
    <property type="molecule type" value="Genomic_DNA"/>
</dbReference>
<organism evidence="2 3">
    <name type="scientific">Microbotryum saponariae</name>
    <dbReference type="NCBI Taxonomy" id="289078"/>
    <lineage>
        <taxon>Eukaryota</taxon>
        <taxon>Fungi</taxon>
        <taxon>Dikarya</taxon>
        <taxon>Basidiomycota</taxon>
        <taxon>Pucciniomycotina</taxon>
        <taxon>Microbotryomycetes</taxon>
        <taxon>Microbotryales</taxon>
        <taxon>Microbotryaceae</taxon>
        <taxon>Microbotryum</taxon>
    </lineage>
</organism>
<dbReference type="InterPro" id="IPR012349">
    <property type="entry name" value="Split_barrel_FMN-bd"/>
</dbReference>
<keyword evidence="3" id="KW-1185">Reference proteome</keyword>
<sequence>MSNDPYTAKAASTASPAEKIKELRDEVINSSKFAMLTTRSKDGTLHSRAMSPASDKGLVFVFIANNESGKFDDLEHDENVNISFSDASSTNWASVSGKASILWHHCRTLSKTMTDPESIKPFWNPALKAWFGDLGGEKNGTYTDPRVSAIPRLSARIVQEVRPSEINYWVSTRTSIGQVLDVAKSALTGETAAPGHLRTISGSDLEIAKSSEQN</sequence>
<proteinExistence type="predicted"/>
<dbReference type="SUPFAM" id="SSF50475">
    <property type="entry name" value="FMN-binding split barrel"/>
    <property type="match status" value="1"/>
</dbReference>
<dbReference type="Proteomes" id="UP000249723">
    <property type="component" value="Unassembled WGS sequence"/>
</dbReference>
<dbReference type="Pfam" id="PF16242">
    <property type="entry name" value="Pyrid_ox_like"/>
    <property type="match status" value="1"/>
</dbReference>
<dbReference type="PANTHER" id="PTHR34818:SF1">
    <property type="entry name" value="PROTEIN BLI-3"/>
    <property type="match status" value="1"/>
</dbReference>
<evidence type="ECO:0000259" key="1">
    <source>
        <dbReference type="Pfam" id="PF16242"/>
    </source>
</evidence>
<evidence type="ECO:0000313" key="2">
    <source>
        <dbReference type="EMBL" id="SDA00486.1"/>
    </source>
</evidence>
<dbReference type="InterPro" id="IPR038725">
    <property type="entry name" value="YdaG_split_barrel_FMN-bd"/>
</dbReference>